<sequence length="1060" mass="116667">MAEEEVAKLEKHLMLLRQEYVKLQKKLAETEKRCTLLAAQANGGSGGESFISRLLAIVADLCEQERYSDLKIKVGGKHINAHKFVLAARSDSWSLASLSSTEELDLSDANPEVTRTMLRWVYTDELEFGDDDVFLTELMKLANRFQLQLLRERCEKGVMSLVNVRNCIRFYQTAEELSAGTLMNYCAEIIASHWDDLRKEDFSSMSAQLLYKMIKSKTEYPLHKAIKVEREDVVFLYLIEMDSQLPGKLNEVDHNGHLPLDLALSRRLESIAATLVSHGADVDMVDRNGWSLLHKGIQRGDLFAATFLIKNGALVNAATLGAQETPLHLVALYSSKKHSADVMSEMAQIAEALLQAGANPNMQDSKGRTPLHLCIMARNELVFSQLLQCKRLDLELKDHEGSTALWLAVQYVTVSPDHSVNPFEDLPVLNGTSFDENSFAARLIQRGSNTNAPDAATANALHATNNLQIIPDFSLKDSRDQTVLGLALWTGMHTIAAQLLGSGACINDAMSDGQTLLHMAMQRQDSRSALFLLEHQADINVRTQDGETALQLAIRNQLPLVVDAICTRGADMSVPDEKGNPPLWLALANHLEDIASTLVRHGCDATCWGPGPGGCLQTLLHRAIDENNESTACFLIRSGCDVNSPRQPGADGEGEEEARDGQTPLHLAASWGLEETVQCLLEFGASVNTQDAEGRAPVHVAISNQHSVIIQLLISHPDVRLSVRDRQGLTPFACAMTYKNNRAAEAILKREPGAAEQVDNKGRNFLHVAVQNSDIESVLFLISVQANVNSRVQDASKLTPLHLAVQAGSEIIVRNLLLAGAKVNELTKHRQTALHLAAQQDLPTICSVLLENAVDFAALDENGNNALHLAVMHGRLNNIRVLLTECTVDAEAFNLRGQSPLHILGQYGKENAATIFELFLECMPQYPLDKPDAEGNTVLLLAYMKGNANLCRAVVRSGARLGVNNNQGVNIFNYQVATKQLLFRLLDMLSKEPPWCDGSTCYECAAKFGVTTRKHHCRHCGRLLCHKCSTKEIPIIKFDLNKPVRVCNICFDVLTLGGVS</sequence>
<dbReference type="InterPro" id="IPR036770">
    <property type="entry name" value="Ankyrin_rpt-contain_sf"/>
</dbReference>
<accession>A0ABI7XH36</accession>
<dbReference type="InterPro" id="IPR011011">
    <property type="entry name" value="Znf_FYVE_PHD"/>
</dbReference>
<feature type="repeat" description="ANK" evidence="6">
    <location>
        <begin position="660"/>
        <end position="692"/>
    </location>
</feature>
<keyword evidence="4" id="KW-0862">Zinc</keyword>
<dbReference type="Pfam" id="PF13637">
    <property type="entry name" value="Ank_4"/>
    <property type="match status" value="1"/>
</dbReference>
<dbReference type="SUPFAM" id="SSF54695">
    <property type="entry name" value="POZ domain"/>
    <property type="match status" value="1"/>
</dbReference>
<feature type="repeat" description="ANK" evidence="6">
    <location>
        <begin position="829"/>
        <end position="861"/>
    </location>
</feature>
<dbReference type="SUPFAM" id="SSF48403">
    <property type="entry name" value="Ankyrin repeat"/>
    <property type="match status" value="3"/>
</dbReference>
<dbReference type="CDD" id="cd18303">
    <property type="entry name" value="BTB_POZ_Rank-5"/>
    <property type="match status" value="1"/>
</dbReference>
<feature type="repeat" description="ANK" evidence="6">
    <location>
        <begin position="255"/>
        <end position="287"/>
    </location>
</feature>
<feature type="coiled-coil region" evidence="8">
    <location>
        <begin position="6"/>
        <end position="40"/>
    </location>
</feature>
<dbReference type="SMART" id="SM00064">
    <property type="entry name" value="FYVE"/>
    <property type="match status" value="1"/>
</dbReference>
<evidence type="ECO:0000256" key="5">
    <source>
        <dbReference type="ARBA" id="ARBA00023043"/>
    </source>
</evidence>
<evidence type="ECO:0000256" key="7">
    <source>
        <dbReference type="PROSITE-ProRule" id="PRU00091"/>
    </source>
</evidence>
<dbReference type="Pfam" id="PF01363">
    <property type="entry name" value="FYVE"/>
    <property type="match status" value="1"/>
</dbReference>
<dbReference type="GeneTree" id="ENSGT00940000156179"/>
<dbReference type="Gene3D" id="1.25.40.20">
    <property type="entry name" value="Ankyrin repeat-containing domain"/>
    <property type="match status" value="5"/>
</dbReference>
<dbReference type="InterPro" id="IPR000306">
    <property type="entry name" value="Znf_FYVE"/>
</dbReference>
<keyword evidence="2" id="KW-0677">Repeat</keyword>
<name>A0ABI7XH36_FELCA</name>
<feature type="repeat" description="ANK" evidence="6">
    <location>
        <begin position="862"/>
        <end position="883"/>
    </location>
</feature>
<dbReference type="SMART" id="SM00248">
    <property type="entry name" value="ANK"/>
    <property type="match status" value="19"/>
</dbReference>
<keyword evidence="12" id="KW-1185">Reference proteome</keyword>
<dbReference type="PROSITE" id="PS50178">
    <property type="entry name" value="ZF_FYVE"/>
    <property type="match status" value="1"/>
</dbReference>
<feature type="repeat" description="ANK" evidence="6">
    <location>
        <begin position="796"/>
        <end position="828"/>
    </location>
</feature>
<evidence type="ECO:0000256" key="3">
    <source>
        <dbReference type="ARBA" id="ARBA00022771"/>
    </source>
</evidence>
<dbReference type="InterPro" id="IPR000210">
    <property type="entry name" value="BTB/POZ_dom"/>
</dbReference>
<dbReference type="InterPro" id="IPR049764">
    <property type="entry name" value="ANFY1_FYVE"/>
</dbReference>
<dbReference type="Ensembl" id="ENSFCTT00005032656.1">
    <property type="protein sequence ID" value="ENSFCTP00005021820.1"/>
    <property type="gene ID" value="ENSFCTG00005011565.1"/>
</dbReference>
<dbReference type="InterPro" id="IPR049763">
    <property type="entry name" value="ANKFY1_BACK"/>
</dbReference>
<reference evidence="11 12" key="1">
    <citation type="submission" date="2021-02" db="EMBL/GenBank/DDBJ databases">
        <title>Safari Cat Assemblies.</title>
        <authorList>
            <person name="Bredemeyer K.R."/>
            <person name="Murphy W.J."/>
        </authorList>
    </citation>
    <scope>NUCLEOTIDE SEQUENCE [LARGE SCALE GENOMIC DNA]</scope>
</reference>
<evidence type="ECO:0000256" key="1">
    <source>
        <dbReference type="ARBA" id="ARBA00022723"/>
    </source>
</evidence>
<dbReference type="PROSITE" id="PS50297">
    <property type="entry name" value="ANK_REP_REGION"/>
    <property type="match status" value="6"/>
</dbReference>
<feature type="domain" description="BTB" evidence="9">
    <location>
        <begin position="68"/>
        <end position="130"/>
    </location>
</feature>
<dbReference type="Pfam" id="PF00651">
    <property type="entry name" value="BTB"/>
    <property type="match status" value="1"/>
</dbReference>
<evidence type="ECO:0008006" key="13">
    <source>
        <dbReference type="Google" id="ProtNLM"/>
    </source>
</evidence>
<evidence type="ECO:0000259" key="10">
    <source>
        <dbReference type="PROSITE" id="PS50178"/>
    </source>
</evidence>
<dbReference type="PANTHER" id="PTHR24198:SF191">
    <property type="entry name" value="RABANKYRIN-5-LIKE"/>
    <property type="match status" value="1"/>
</dbReference>
<reference evidence="11" key="3">
    <citation type="submission" date="2025-09" db="UniProtKB">
        <authorList>
            <consortium name="Ensembl"/>
        </authorList>
    </citation>
    <scope>IDENTIFICATION</scope>
    <source>
        <strain evidence="11">breed Abyssinian</strain>
    </source>
</reference>
<keyword evidence="8" id="KW-0175">Coiled coil</keyword>
<dbReference type="InterPro" id="IPR013083">
    <property type="entry name" value="Znf_RING/FYVE/PHD"/>
</dbReference>
<dbReference type="InterPro" id="IPR017455">
    <property type="entry name" value="Znf_FYVE-rel"/>
</dbReference>
<dbReference type="Proteomes" id="UP000823872">
    <property type="component" value="Chromosome E1"/>
</dbReference>
<feature type="repeat" description="ANK" evidence="6">
    <location>
        <begin position="322"/>
        <end position="365"/>
    </location>
</feature>
<feature type="repeat" description="ANK" evidence="6">
    <location>
        <begin position="512"/>
        <end position="544"/>
    </location>
</feature>
<dbReference type="PANTHER" id="PTHR24198">
    <property type="entry name" value="ANKYRIN REPEAT AND PROTEIN KINASE DOMAIN-CONTAINING PROTEIN"/>
    <property type="match status" value="1"/>
</dbReference>
<dbReference type="SUPFAM" id="SSF57903">
    <property type="entry name" value="FYVE/PHD zinc finger"/>
    <property type="match status" value="1"/>
</dbReference>
<dbReference type="Pfam" id="PF12796">
    <property type="entry name" value="Ank_2"/>
    <property type="match status" value="4"/>
</dbReference>
<dbReference type="CDD" id="cd18501">
    <property type="entry name" value="BACK_ANKFY1_Rank5"/>
    <property type="match status" value="1"/>
</dbReference>
<keyword evidence="3 7" id="KW-0863">Zinc-finger</keyword>
<evidence type="ECO:0000313" key="12">
    <source>
        <dbReference type="Proteomes" id="UP000823872"/>
    </source>
</evidence>
<feature type="repeat" description="ANK" evidence="6">
    <location>
        <begin position="934"/>
        <end position="966"/>
    </location>
</feature>
<dbReference type="InterPro" id="IPR011333">
    <property type="entry name" value="SKP1/BTB/POZ_sf"/>
</dbReference>
<dbReference type="InterPro" id="IPR002110">
    <property type="entry name" value="Ankyrin_rpt"/>
</dbReference>
<evidence type="ECO:0000313" key="11">
    <source>
        <dbReference type="Ensembl" id="ENSFCTP00005021820.1"/>
    </source>
</evidence>
<keyword evidence="1" id="KW-0479">Metal-binding</keyword>
<proteinExistence type="predicted"/>
<dbReference type="InterPro" id="IPR049765">
    <property type="entry name" value="ANFY1_BTB_POZ"/>
</dbReference>
<dbReference type="SMART" id="SM00225">
    <property type="entry name" value="BTB"/>
    <property type="match status" value="1"/>
</dbReference>
<evidence type="ECO:0000256" key="4">
    <source>
        <dbReference type="ARBA" id="ARBA00022833"/>
    </source>
</evidence>
<keyword evidence="5 6" id="KW-0040">ANK repeat</keyword>
<dbReference type="Gene3D" id="3.30.710.10">
    <property type="entry name" value="Potassium Channel Kv1.1, Chain A"/>
    <property type="match status" value="1"/>
</dbReference>
<feature type="repeat" description="ANK" evidence="6">
    <location>
        <begin position="545"/>
        <end position="577"/>
    </location>
</feature>
<protein>
    <recommendedName>
        <fullName evidence="13">Ankyrin repeat and FYVE domain containing 1</fullName>
    </recommendedName>
</protein>
<organism evidence="11 12">
    <name type="scientific">Felis catus</name>
    <name type="common">Cat</name>
    <name type="synonym">Felis silvestris catus</name>
    <dbReference type="NCBI Taxonomy" id="9685"/>
    <lineage>
        <taxon>Eukaryota</taxon>
        <taxon>Metazoa</taxon>
        <taxon>Chordata</taxon>
        <taxon>Craniata</taxon>
        <taxon>Vertebrata</taxon>
        <taxon>Euteleostomi</taxon>
        <taxon>Mammalia</taxon>
        <taxon>Eutheria</taxon>
        <taxon>Laurasiatheria</taxon>
        <taxon>Carnivora</taxon>
        <taxon>Feliformia</taxon>
        <taxon>Felidae</taxon>
        <taxon>Felinae</taxon>
        <taxon>Felis</taxon>
    </lineage>
</organism>
<evidence type="ECO:0000259" key="9">
    <source>
        <dbReference type="PROSITE" id="PS50097"/>
    </source>
</evidence>
<evidence type="ECO:0000256" key="6">
    <source>
        <dbReference type="PROSITE-ProRule" id="PRU00023"/>
    </source>
</evidence>
<evidence type="ECO:0000256" key="2">
    <source>
        <dbReference type="ARBA" id="ARBA00022737"/>
    </source>
</evidence>
<feature type="repeat" description="ANK" evidence="6">
    <location>
        <begin position="761"/>
        <end position="793"/>
    </location>
</feature>
<feature type="domain" description="FYVE-type" evidence="10">
    <location>
        <begin position="995"/>
        <end position="1055"/>
    </location>
</feature>
<dbReference type="PROSITE" id="PS50097">
    <property type="entry name" value="BTB"/>
    <property type="match status" value="1"/>
</dbReference>
<reference evidence="11" key="2">
    <citation type="submission" date="2025-08" db="UniProtKB">
        <authorList>
            <consortium name="Ensembl"/>
        </authorList>
    </citation>
    <scope>IDENTIFICATION</scope>
    <source>
        <strain evidence="11">breed Abyssinian</strain>
    </source>
</reference>
<dbReference type="CDD" id="cd15728">
    <property type="entry name" value="FYVE_ANFY1"/>
    <property type="match status" value="1"/>
</dbReference>
<dbReference type="Gene3D" id="3.30.40.10">
    <property type="entry name" value="Zinc/RING finger domain, C3HC4 (zinc finger)"/>
    <property type="match status" value="1"/>
</dbReference>
<gene>
    <name evidence="11" type="primary">ANKFY1</name>
</gene>
<evidence type="ECO:0000256" key="8">
    <source>
        <dbReference type="SAM" id="Coils"/>
    </source>
</evidence>
<dbReference type="PROSITE" id="PS50088">
    <property type="entry name" value="ANK_REPEAT"/>
    <property type="match status" value="10"/>
</dbReference>